<sequence>MTVFYTSRSWKNGKYKTLNLLPLLVGTIKIVFAESLMSSVLRRVEVLRNALISKAKREYIGKVLAQENMK</sequence>
<organism evidence="2 3">
    <name type="scientific">Golovinomyces cichoracearum</name>
    <dbReference type="NCBI Taxonomy" id="62708"/>
    <lineage>
        <taxon>Eukaryota</taxon>
        <taxon>Fungi</taxon>
        <taxon>Dikarya</taxon>
        <taxon>Ascomycota</taxon>
        <taxon>Pezizomycotina</taxon>
        <taxon>Leotiomycetes</taxon>
        <taxon>Erysiphales</taxon>
        <taxon>Erysiphaceae</taxon>
        <taxon>Golovinomyces</taxon>
    </lineage>
</organism>
<protein>
    <submittedName>
        <fullName evidence="2">Uncharacterized protein</fullName>
    </submittedName>
</protein>
<keyword evidence="1" id="KW-0472">Membrane</keyword>
<gene>
    <name evidence="2" type="ORF">GcC1_005034</name>
</gene>
<reference evidence="2 3" key="1">
    <citation type="journal article" date="2018" name="BMC Genomics">
        <title>Comparative genome analyses reveal sequence features reflecting distinct modes of host-adaptation between dicot and monocot powdery mildew.</title>
        <authorList>
            <person name="Wu Y."/>
            <person name="Ma X."/>
            <person name="Pan Z."/>
            <person name="Kale S.D."/>
            <person name="Song Y."/>
            <person name="King H."/>
            <person name="Zhang Q."/>
            <person name="Presley C."/>
            <person name="Deng X."/>
            <person name="Wei C.I."/>
            <person name="Xiao S."/>
        </authorList>
    </citation>
    <scope>NUCLEOTIDE SEQUENCE [LARGE SCALE GENOMIC DNA]</scope>
    <source>
        <strain evidence="2">UCSC1</strain>
    </source>
</reference>
<keyword evidence="1" id="KW-1133">Transmembrane helix</keyword>
<accession>A0A420J8V1</accession>
<evidence type="ECO:0000313" key="2">
    <source>
        <dbReference type="EMBL" id="RKF83209.1"/>
    </source>
</evidence>
<name>A0A420J8V1_9PEZI</name>
<dbReference type="EMBL" id="MCBR01000548">
    <property type="protein sequence ID" value="RKF83209.1"/>
    <property type="molecule type" value="Genomic_DNA"/>
</dbReference>
<comment type="caution">
    <text evidence="2">The sequence shown here is derived from an EMBL/GenBank/DDBJ whole genome shotgun (WGS) entry which is preliminary data.</text>
</comment>
<feature type="transmembrane region" description="Helical" evidence="1">
    <location>
        <begin position="20"/>
        <end position="41"/>
    </location>
</feature>
<dbReference type="Proteomes" id="UP000285405">
    <property type="component" value="Unassembled WGS sequence"/>
</dbReference>
<evidence type="ECO:0000256" key="1">
    <source>
        <dbReference type="SAM" id="Phobius"/>
    </source>
</evidence>
<proteinExistence type="predicted"/>
<keyword evidence="1" id="KW-0812">Transmembrane</keyword>
<dbReference type="AlphaFoldDB" id="A0A420J8V1"/>
<evidence type="ECO:0000313" key="3">
    <source>
        <dbReference type="Proteomes" id="UP000285405"/>
    </source>
</evidence>